<accession>A0A9P4M7P8</accession>
<dbReference type="GO" id="GO:0050664">
    <property type="term" value="F:oxidoreductase activity, acting on NAD(P)H, oxygen as acceptor"/>
    <property type="evidence" value="ECO:0007669"/>
    <property type="project" value="TreeGrafter"/>
</dbReference>
<proteinExistence type="inferred from homology"/>
<evidence type="ECO:0000256" key="1">
    <source>
        <dbReference type="ARBA" id="ARBA00006484"/>
    </source>
</evidence>
<evidence type="ECO:0000313" key="4">
    <source>
        <dbReference type="Proteomes" id="UP000799772"/>
    </source>
</evidence>
<keyword evidence="2" id="KW-0560">Oxidoreductase</keyword>
<evidence type="ECO:0000313" key="3">
    <source>
        <dbReference type="EMBL" id="KAF2096024.1"/>
    </source>
</evidence>
<reference evidence="3" key="1">
    <citation type="journal article" date="2020" name="Stud. Mycol.">
        <title>101 Dothideomycetes genomes: a test case for predicting lifestyles and emergence of pathogens.</title>
        <authorList>
            <person name="Haridas S."/>
            <person name="Albert R."/>
            <person name="Binder M."/>
            <person name="Bloem J."/>
            <person name="Labutti K."/>
            <person name="Salamov A."/>
            <person name="Andreopoulos B."/>
            <person name="Baker S."/>
            <person name="Barry K."/>
            <person name="Bills G."/>
            <person name="Bluhm B."/>
            <person name="Cannon C."/>
            <person name="Castanera R."/>
            <person name="Culley D."/>
            <person name="Daum C."/>
            <person name="Ezra D."/>
            <person name="Gonzalez J."/>
            <person name="Henrissat B."/>
            <person name="Kuo A."/>
            <person name="Liang C."/>
            <person name="Lipzen A."/>
            <person name="Lutzoni F."/>
            <person name="Magnuson J."/>
            <person name="Mondo S."/>
            <person name="Nolan M."/>
            <person name="Ohm R."/>
            <person name="Pangilinan J."/>
            <person name="Park H.-J."/>
            <person name="Ramirez L."/>
            <person name="Alfaro M."/>
            <person name="Sun H."/>
            <person name="Tritt A."/>
            <person name="Yoshinaga Y."/>
            <person name="Zwiers L.-H."/>
            <person name="Turgeon B."/>
            <person name="Goodwin S."/>
            <person name="Spatafora J."/>
            <person name="Crous P."/>
            <person name="Grigoriev I."/>
        </authorList>
    </citation>
    <scope>NUCLEOTIDE SEQUENCE</scope>
    <source>
        <strain evidence="3">CBS 133067</strain>
    </source>
</reference>
<evidence type="ECO:0000256" key="2">
    <source>
        <dbReference type="ARBA" id="ARBA00023002"/>
    </source>
</evidence>
<dbReference type="SUPFAM" id="SSF51735">
    <property type="entry name" value="NAD(P)-binding Rossmann-fold domains"/>
    <property type="match status" value="1"/>
</dbReference>
<comment type="caution">
    <text evidence="3">The sequence shown here is derived from an EMBL/GenBank/DDBJ whole genome shotgun (WGS) entry which is preliminary data.</text>
</comment>
<comment type="similarity">
    <text evidence="1">Belongs to the short-chain dehydrogenases/reductases (SDR) family.</text>
</comment>
<name>A0A9P4M7P8_9PEZI</name>
<dbReference type="PRINTS" id="PR00081">
    <property type="entry name" value="GDHRDH"/>
</dbReference>
<dbReference type="AlphaFoldDB" id="A0A9P4M7P8"/>
<sequence>MAAKLALITGGNTGLGYEIVKALVQSSKSYTILLCGRSIQKAQDAIKELQSEFPNSQSTLSALQVDIEDDDSIKKAFEEVSSKYGKLDILINNAGAQYGSSIDWDDLSSIRKAWNRTWDVNVSGTHIMTYVFAPLLLKGDDARLIFMASGTATLAGTEPMDGPIYSRLNGPPPAGWPKPEPNTVAPYRSSKTGMNMMMREWYKTLRNDGVKVFAISPGFLATGLAGGDEKSRAQMKAQGAQDPALGGNFVKEVVEGARDDDVGKVVRWYATPVQPW</sequence>
<dbReference type="PANTHER" id="PTHR43008:SF8">
    <property type="entry name" value="BENZIL REDUCTASE ((S)-BENZOIN FORMING) IRC24"/>
    <property type="match status" value="1"/>
</dbReference>
<organism evidence="3 4">
    <name type="scientific">Rhizodiscina lignyota</name>
    <dbReference type="NCBI Taxonomy" id="1504668"/>
    <lineage>
        <taxon>Eukaryota</taxon>
        <taxon>Fungi</taxon>
        <taxon>Dikarya</taxon>
        <taxon>Ascomycota</taxon>
        <taxon>Pezizomycotina</taxon>
        <taxon>Dothideomycetes</taxon>
        <taxon>Pleosporomycetidae</taxon>
        <taxon>Aulographales</taxon>
        <taxon>Rhizodiscinaceae</taxon>
        <taxon>Rhizodiscina</taxon>
    </lineage>
</organism>
<dbReference type="PANTHER" id="PTHR43008">
    <property type="entry name" value="BENZIL REDUCTASE"/>
    <property type="match status" value="1"/>
</dbReference>
<dbReference type="Pfam" id="PF00106">
    <property type="entry name" value="adh_short"/>
    <property type="match status" value="2"/>
</dbReference>
<dbReference type="EMBL" id="ML978130">
    <property type="protein sequence ID" value="KAF2096024.1"/>
    <property type="molecule type" value="Genomic_DNA"/>
</dbReference>
<dbReference type="InterPro" id="IPR036291">
    <property type="entry name" value="NAD(P)-bd_dom_sf"/>
</dbReference>
<dbReference type="Gene3D" id="3.40.50.720">
    <property type="entry name" value="NAD(P)-binding Rossmann-like Domain"/>
    <property type="match status" value="1"/>
</dbReference>
<gene>
    <name evidence="3" type="ORF">NA57DRAFT_43232</name>
</gene>
<keyword evidence="4" id="KW-1185">Reference proteome</keyword>
<dbReference type="OrthoDB" id="1933717at2759"/>
<dbReference type="InterPro" id="IPR002347">
    <property type="entry name" value="SDR_fam"/>
</dbReference>
<dbReference type="Proteomes" id="UP000799772">
    <property type="component" value="Unassembled WGS sequence"/>
</dbReference>
<dbReference type="GO" id="GO:0016616">
    <property type="term" value="F:oxidoreductase activity, acting on the CH-OH group of donors, NAD or NADP as acceptor"/>
    <property type="evidence" value="ECO:0007669"/>
    <property type="project" value="UniProtKB-ARBA"/>
</dbReference>
<protein>
    <submittedName>
        <fullName evidence="3">NAD(P)-binding protein</fullName>
    </submittedName>
</protein>